<gene>
    <name evidence="2" type="ORF">DFR85_02420</name>
</gene>
<organism evidence="2 3">
    <name type="scientific">Acidianus brierleyi</name>
    <dbReference type="NCBI Taxonomy" id="41673"/>
    <lineage>
        <taxon>Archaea</taxon>
        <taxon>Thermoproteota</taxon>
        <taxon>Thermoprotei</taxon>
        <taxon>Sulfolobales</taxon>
        <taxon>Sulfolobaceae</taxon>
        <taxon>Acidianus</taxon>
    </lineage>
</organism>
<dbReference type="Pfam" id="PF18765">
    <property type="entry name" value="Polbeta"/>
    <property type="match status" value="1"/>
</dbReference>
<dbReference type="PANTHER" id="PTHR43449">
    <property type="entry name" value="NUCLEOTIDYLTRANSFERASE"/>
    <property type="match status" value="1"/>
</dbReference>
<protein>
    <submittedName>
        <fullName evidence="2">DNA polymerase subunit beta</fullName>
    </submittedName>
</protein>
<dbReference type="CDD" id="cd05403">
    <property type="entry name" value="NT_KNTase_like"/>
    <property type="match status" value="1"/>
</dbReference>
<dbReference type="GeneID" id="36830974"/>
<accession>A0A2U9IC82</accession>
<evidence type="ECO:0000313" key="3">
    <source>
        <dbReference type="Proteomes" id="UP000248044"/>
    </source>
</evidence>
<reference evidence="2 3" key="1">
    <citation type="submission" date="2018-05" db="EMBL/GenBank/DDBJ databases">
        <title>Complete Genome Sequences of Extremely Thermoacidophilic, Metal-Mobilizing Type-Strain Members of the Archaeal Family Sulfolobaceae: Acidianus brierleyi DSM-1651T, Acidianus sulfidivorans DSM-18786T, Metallosphaera hakonensis DSM-7519T, and Metallosphaera prunae DSM-10039T.</title>
        <authorList>
            <person name="Counts J.A."/>
            <person name="Kelly R.M."/>
        </authorList>
    </citation>
    <scope>NUCLEOTIDE SEQUENCE [LARGE SCALE GENOMIC DNA]</scope>
    <source>
        <strain evidence="2 3">DSM 1651</strain>
    </source>
</reference>
<dbReference type="RefSeq" id="WP_110269519.1">
    <property type="nucleotide sequence ID" value="NZ_CP029289.2"/>
</dbReference>
<feature type="domain" description="Polymerase beta nucleotidyltransferase" evidence="1">
    <location>
        <begin position="8"/>
        <end position="92"/>
    </location>
</feature>
<dbReference type="InterPro" id="IPR041633">
    <property type="entry name" value="Polbeta"/>
</dbReference>
<dbReference type="AlphaFoldDB" id="A0A2U9IC82"/>
<dbReference type="EMBL" id="CP029289">
    <property type="protein sequence ID" value="AWR93635.1"/>
    <property type="molecule type" value="Genomic_DNA"/>
</dbReference>
<dbReference type="InterPro" id="IPR043519">
    <property type="entry name" value="NT_sf"/>
</dbReference>
<dbReference type="Gene3D" id="3.30.460.10">
    <property type="entry name" value="Beta Polymerase, domain 2"/>
    <property type="match status" value="1"/>
</dbReference>
<evidence type="ECO:0000313" key="2">
    <source>
        <dbReference type="EMBL" id="AWR93635.1"/>
    </source>
</evidence>
<sequence>MRFEDFINEIIKYYNGKVSIALFGSRARGDFWESSDYDIMIFLDKVKDSAEEASKLYAMKRGFSADILVLTTDKLEDPIIRKMLEYKKVLYDGLKIFK</sequence>
<name>A0A2U9IC82_9CREN</name>
<dbReference type="OrthoDB" id="9287at2157"/>
<proteinExistence type="predicted"/>
<dbReference type="PANTHER" id="PTHR43449:SF3">
    <property type="entry name" value="POLYMERASE NUCLEOTIDYL TRANSFERASE DOMAIN-CONTAINING PROTEIN"/>
    <property type="match status" value="1"/>
</dbReference>
<dbReference type="Proteomes" id="UP000248044">
    <property type="component" value="Chromosome"/>
</dbReference>
<dbReference type="SUPFAM" id="SSF81301">
    <property type="entry name" value="Nucleotidyltransferase"/>
    <property type="match status" value="1"/>
</dbReference>
<dbReference type="KEGG" id="abri:DFR85_02420"/>
<keyword evidence="3" id="KW-1185">Reference proteome</keyword>
<evidence type="ECO:0000259" key="1">
    <source>
        <dbReference type="Pfam" id="PF18765"/>
    </source>
</evidence>